<accession>A0A419NA07</accession>
<dbReference type="Pfam" id="PF03960">
    <property type="entry name" value="ArsC"/>
    <property type="match status" value="1"/>
</dbReference>
<dbReference type="PANTHER" id="PTHR30041">
    <property type="entry name" value="ARSENATE REDUCTASE"/>
    <property type="match status" value="1"/>
</dbReference>
<dbReference type="PROSITE" id="PS51353">
    <property type="entry name" value="ARSC"/>
    <property type="match status" value="1"/>
</dbReference>
<comment type="catalytic activity">
    <reaction evidence="4">
        <text>[glutaredoxin]-dithiol + arsenate + glutathione + H(+) = glutathionyl-S-S-[glutaredoxin] + arsenite + H2O</text>
        <dbReference type="Rhea" id="RHEA:22016"/>
        <dbReference type="Rhea" id="RHEA-COMP:10729"/>
        <dbReference type="Rhea" id="RHEA-COMP:17668"/>
        <dbReference type="ChEBI" id="CHEBI:15377"/>
        <dbReference type="ChEBI" id="CHEBI:15378"/>
        <dbReference type="ChEBI" id="CHEBI:29242"/>
        <dbReference type="ChEBI" id="CHEBI:29950"/>
        <dbReference type="ChEBI" id="CHEBI:48597"/>
        <dbReference type="ChEBI" id="CHEBI:57925"/>
        <dbReference type="ChEBI" id="CHEBI:146199"/>
        <dbReference type="EC" id="1.20.4.1"/>
    </reaction>
</comment>
<dbReference type="InterPro" id="IPR006660">
    <property type="entry name" value="Arsenate_reductase-like"/>
</dbReference>
<dbReference type="EMBL" id="RAHH01000010">
    <property type="protein sequence ID" value="RJT44577.1"/>
    <property type="molecule type" value="Genomic_DNA"/>
</dbReference>
<evidence type="ECO:0000256" key="4">
    <source>
        <dbReference type="RuleBase" id="RU362029"/>
    </source>
</evidence>
<reference evidence="5 6" key="1">
    <citation type="submission" date="2018-09" db="EMBL/GenBank/DDBJ databases">
        <authorList>
            <person name="Le Fleche-Mateos A."/>
        </authorList>
    </citation>
    <scope>NUCLEOTIDE SEQUENCE [LARGE SCALE GENOMIC DNA]</scope>
    <source>
        <strain evidence="5 6">DSM 27399</strain>
    </source>
</reference>
<evidence type="ECO:0000313" key="5">
    <source>
        <dbReference type="EMBL" id="RJT44577.1"/>
    </source>
</evidence>
<evidence type="ECO:0000256" key="2">
    <source>
        <dbReference type="ARBA" id="ARBA00023002"/>
    </source>
</evidence>
<dbReference type="CDD" id="cd03034">
    <property type="entry name" value="ArsC_ArsC"/>
    <property type="match status" value="1"/>
</dbReference>
<dbReference type="InterPro" id="IPR006659">
    <property type="entry name" value="Arsenate_reductase"/>
</dbReference>
<evidence type="ECO:0000256" key="3">
    <source>
        <dbReference type="PROSITE-ProRule" id="PRU01282"/>
    </source>
</evidence>
<dbReference type="Gene3D" id="3.40.30.10">
    <property type="entry name" value="Glutaredoxin"/>
    <property type="match status" value="1"/>
</dbReference>
<protein>
    <recommendedName>
        <fullName evidence="4">Arsenate reductase</fullName>
        <ecNumber evidence="4">1.20.4.1</ecNumber>
    </recommendedName>
</protein>
<keyword evidence="6" id="KW-1185">Reference proteome</keyword>
<comment type="caution">
    <text evidence="5">The sequence shown here is derived from an EMBL/GenBank/DDBJ whole genome shotgun (WGS) entry which is preliminary data.</text>
</comment>
<dbReference type="EC" id="1.20.4.1" evidence="4"/>
<evidence type="ECO:0000313" key="6">
    <source>
        <dbReference type="Proteomes" id="UP000284908"/>
    </source>
</evidence>
<proteinExistence type="inferred from homology"/>
<gene>
    <name evidence="5" type="primary">arsC</name>
    <name evidence="5" type="ORF">D6C13_10445</name>
</gene>
<dbReference type="Proteomes" id="UP000284908">
    <property type="component" value="Unassembled WGS sequence"/>
</dbReference>
<dbReference type="OrthoDB" id="9790554at2"/>
<sequence>MPHDVAIYHNPACSKSRETLKLLEAEGIEPQVILYLETQPSVDKLKELISLLGFSSARELMRKGEQIYKDLNLKDTSLSEEQLLQAMAEHPRLIERPIVVANGKARLGRPPEQVTEIL</sequence>
<dbReference type="InterPro" id="IPR036249">
    <property type="entry name" value="Thioredoxin-like_sf"/>
</dbReference>
<comment type="similarity">
    <text evidence="1 3 4">Belongs to the ArsC family.</text>
</comment>
<name>A0A419NA07_9GAMM</name>
<dbReference type="GO" id="GO:0008794">
    <property type="term" value="F:arsenate reductase (glutaredoxin) activity"/>
    <property type="evidence" value="ECO:0007669"/>
    <property type="project" value="UniProtKB-UniRule"/>
</dbReference>
<dbReference type="AlphaFoldDB" id="A0A419NA07"/>
<keyword evidence="2 4" id="KW-0560">Oxidoreductase</keyword>
<evidence type="ECO:0000256" key="1">
    <source>
        <dbReference type="ARBA" id="ARBA00007198"/>
    </source>
</evidence>
<dbReference type="SUPFAM" id="SSF52833">
    <property type="entry name" value="Thioredoxin-like"/>
    <property type="match status" value="1"/>
</dbReference>
<dbReference type="NCBIfam" id="TIGR00014">
    <property type="entry name" value="arsC"/>
    <property type="match status" value="1"/>
</dbReference>
<dbReference type="PANTHER" id="PTHR30041:SF4">
    <property type="entry name" value="ARSENATE REDUCTASE"/>
    <property type="match status" value="1"/>
</dbReference>
<organism evidence="5 6">
    <name type="scientific">Rahnella woolbedingensis</name>
    <dbReference type="NCBI Taxonomy" id="1510574"/>
    <lineage>
        <taxon>Bacteria</taxon>
        <taxon>Pseudomonadati</taxon>
        <taxon>Pseudomonadota</taxon>
        <taxon>Gammaproteobacteria</taxon>
        <taxon>Enterobacterales</taxon>
        <taxon>Yersiniaceae</taxon>
        <taxon>Rahnella</taxon>
    </lineage>
</organism>
<dbReference type="RefSeq" id="WP_120132688.1">
    <property type="nucleotide sequence ID" value="NZ_RAHH01000010.1"/>
</dbReference>